<evidence type="ECO:0000256" key="8">
    <source>
        <dbReference type="ARBA" id="ARBA00022967"/>
    </source>
</evidence>
<dbReference type="SUPFAM" id="SSF46626">
    <property type="entry name" value="Cytochrome c"/>
    <property type="match status" value="1"/>
</dbReference>
<evidence type="ECO:0000259" key="21">
    <source>
        <dbReference type="PROSITE" id="PS51007"/>
    </source>
</evidence>
<dbReference type="Pfam" id="PF00034">
    <property type="entry name" value="Cytochrom_C"/>
    <property type="match status" value="1"/>
</dbReference>
<evidence type="ECO:0000256" key="11">
    <source>
        <dbReference type="ARBA" id="ARBA00023004"/>
    </source>
</evidence>
<evidence type="ECO:0000313" key="22">
    <source>
        <dbReference type="EMBL" id="QYM78265.1"/>
    </source>
</evidence>
<dbReference type="EC" id="7.1.1.9" evidence="17"/>
<dbReference type="InterPro" id="IPR036909">
    <property type="entry name" value="Cyt_c-like_dom_sf"/>
</dbReference>
<evidence type="ECO:0000259" key="19">
    <source>
        <dbReference type="PROSITE" id="PS50857"/>
    </source>
</evidence>
<evidence type="ECO:0000256" key="13">
    <source>
        <dbReference type="ARBA" id="ARBA00023136"/>
    </source>
</evidence>
<dbReference type="InterPro" id="IPR008972">
    <property type="entry name" value="Cupredoxin"/>
</dbReference>
<feature type="domain" description="Cytochrome c" evidence="21">
    <location>
        <begin position="229"/>
        <end position="320"/>
    </location>
</feature>
<sequence>MPSDPESVLPIGAALRVLAPESPQAHAMFNLGVVTAIILGAIFVIVAGLIVYALMRFRWREGEPEPVQLAGNLKIEIIWTAIPCAIVAALFMLTARAMSLADPPPAPAPDLIVTGHQWWWEVRYPESGVVTANEIHLPVGRPFSVKLESSDVLHEFWVPELARKITAVPGHPNHLWLEADRTGTFLGICSEFCGTQHAWMHFSVIVESPADFAAWQKAQLRPAAAPAAGAAAEGLALFARTSCLSCHAIAGTAARARVGPDLTHFASRRHLGAGIAANTAANLRRWLTNPQEVKPGVKMPDFKFTDQQVTQLVAYLETLQ</sequence>
<dbReference type="Gene3D" id="2.60.40.420">
    <property type="entry name" value="Cupredoxins - blue copper proteins"/>
    <property type="match status" value="1"/>
</dbReference>
<keyword evidence="9 16" id="KW-0249">Electron transport</keyword>
<dbReference type="PROSITE" id="PS00078">
    <property type="entry name" value="COX2"/>
    <property type="match status" value="1"/>
</dbReference>
<comment type="catalytic activity">
    <reaction evidence="17">
        <text>4 Fe(II)-[cytochrome c] + O2 + 8 H(+)(in) = 4 Fe(III)-[cytochrome c] + 2 H2O + 4 H(+)(out)</text>
        <dbReference type="Rhea" id="RHEA:11436"/>
        <dbReference type="Rhea" id="RHEA-COMP:10350"/>
        <dbReference type="Rhea" id="RHEA-COMP:14399"/>
        <dbReference type="ChEBI" id="CHEBI:15377"/>
        <dbReference type="ChEBI" id="CHEBI:15378"/>
        <dbReference type="ChEBI" id="CHEBI:15379"/>
        <dbReference type="ChEBI" id="CHEBI:29033"/>
        <dbReference type="ChEBI" id="CHEBI:29034"/>
        <dbReference type="EC" id="7.1.1.9"/>
    </reaction>
</comment>
<feature type="transmembrane region" description="Helical" evidence="18">
    <location>
        <begin position="27"/>
        <end position="54"/>
    </location>
</feature>
<dbReference type="GO" id="GO:0020037">
    <property type="term" value="F:heme binding"/>
    <property type="evidence" value="ECO:0007669"/>
    <property type="project" value="InterPro"/>
</dbReference>
<dbReference type="EMBL" id="CP080507">
    <property type="protein sequence ID" value="QYM78265.1"/>
    <property type="molecule type" value="Genomic_DNA"/>
</dbReference>
<dbReference type="Gene3D" id="1.10.287.90">
    <property type="match status" value="1"/>
</dbReference>
<keyword evidence="11 15" id="KW-0408">Iron</keyword>
<evidence type="ECO:0000313" key="23">
    <source>
        <dbReference type="Proteomes" id="UP000825051"/>
    </source>
</evidence>
<dbReference type="InterPro" id="IPR001505">
    <property type="entry name" value="Copper_CuA"/>
</dbReference>
<evidence type="ECO:0000256" key="4">
    <source>
        <dbReference type="ARBA" id="ARBA00022617"/>
    </source>
</evidence>
<dbReference type="PROSITE" id="PS50857">
    <property type="entry name" value="COX2_CUA"/>
    <property type="match status" value="1"/>
</dbReference>
<dbReference type="GO" id="GO:0005507">
    <property type="term" value="F:copper ion binding"/>
    <property type="evidence" value="ECO:0007669"/>
    <property type="project" value="InterPro"/>
</dbReference>
<dbReference type="PANTHER" id="PTHR22888:SF9">
    <property type="entry name" value="CYTOCHROME C OXIDASE SUBUNIT 2"/>
    <property type="match status" value="1"/>
</dbReference>
<dbReference type="InterPro" id="IPR036257">
    <property type="entry name" value="Cyt_c_oxidase_su2_TM_sf"/>
</dbReference>
<dbReference type="InterPro" id="IPR011759">
    <property type="entry name" value="Cyt_c_oxidase_su2_TM_dom"/>
</dbReference>
<feature type="domain" description="Cytochrome oxidase subunit II transmembrane region profile" evidence="20">
    <location>
        <begin position="9"/>
        <end position="105"/>
    </location>
</feature>
<evidence type="ECO:0000256" key="12">
    <source>
        <dbReference type="ARBA" id="ARBA00023008"/>
    </source>
</evidence>
<dbReference type="GO" id="GO:0004129">
    <property type="term" value="F:cytochrome-c oxidase activity"/>
    <property type="evidence" value="ECO:0007669"/>
    <property type="project" value="UniProtKB-EC"/>
</dbReference>
<evidence type="ECO:0000256" key="1">
    <source>
        <dbReference type="ARBA" id="ARBA00004141"/>
    </source>
</evidence>
<evidence type="ECO:0000256" key="6">
    <source>
        <dbReference type="ARBA" id="ARBA00022692"/>
    </source>
</evidence>
<comment type="similarity">
    <text evidence="2 16">Belongs to the cytochrome c oxidase subunit 2 family.</text>
</comment>
<organism evidence="22 23">
    <name type="scientific">Horticoccus luteus</name>
    <dbReference type="NCBI Taxonomy" id="2862869"/>
    <lineage>
        <taxon>Bacteria</taxon>
        <taxon>Pseudomonadati</taxon>
        <taxon>Verrucomicrobiota</taxon>
        <taxon>Opitutia</taxon>
        <taxon>Opitutales</taxon>
        <taxon>Opitutaceae</taxon>
        <taxon>Horticoccus</taxon>
    </lineage>
</organism>
<dbReference type="NCBIfam" id="TIGR02866">
    <property type="entry name" value="CoxB"/>
    <property type="match status" value="1"/>
</dbReference>
<dbReference type="PROSITE" id="PS50999">
    <property type="entry name" value="COX2_TM"/>
    <property type="match status" value="1"/>
</dbReference>
<dbReference type="SUPFAM" id="SSF81464">
    <property type="entry name" value="Cytochrome c oxidase subunit II-like, transmembrane region"/>
    <property type="match status" value="1"/>
</dbReference>
<keyword evidence="10 18" id="KW-1133">Transmembrane helix</keyword>
<name>A0A8F9XGI6_9BACT</name>
<evidence type="ECO:0000256" key="7">
    <source>
        <dbReference type="ARBA" id="ARBA00022723"/>
    </source>
</evidence>
<dbReference type="RefSeq" id="WP_220161369.1">
    <property type="nucleotide sequence ID" value="NZ_CP080507.1"/>
</dbReference>
<protein>
    <recommendedName>
        <fullName evidence="17">Cytochrome c oxidase subunit 2</fullName>
        <ecNumber evidence="17">7.1.1.9</ecNumber>
    </recommendedName>
</protein>
<evidence type="ECO:0000256" key="5">
    <source>
        <dbReference type="ARBA" id="ARBA00022660"/>
    </source>
</evidence>
<dbReference type="GO" id="GO:0042773">
    <property type="term" value="P:ATP synthesis coupled electron transport"/>
    <property type="evidence" value="ECO:0007669"/>
    <property type="project" value="TreeGrafter"/>
</dbReference>
<keyword evidence="8" id="KW-1278">Translocase</keyword>
<gene>
    <name evidence="22" type="primary">coxB</name>
    <name evidence="22" type="ORF">K0B96_13270</name>
</gene>
<dbReference type="AlphaFoldDB" id="A0A8F9XGI6"/>
<keyword evidence="13 18" id="KW-0472">Membrane</keyword>
<dbReference type="Pfam" id="PF02790">
    <property type="entry name" value="COX2_TM"/>
    <property type="match status" value="1"/>
</dbReference>
<proteinExistence type="inferred from homology"/>
<evidence type="ECO:0000256" key="16">
    <source>
        <dbReference type="RuleBase" id="RU000456"/>
    </source>
</evidence>
<keyword evidence="4 15" id="KW-0349">Heme</keyword>
<dbReference type="InterPro" id="IPR034236">
    <property type="entry name" value="CuRO_CcO_Caa3_II"/>
</dbReference>
<evidence type="ECO:0000256" key="17">
    <source>
        <dbReference type="RuleBase" id="RU004024"/>
    </source>
</evidence>
<comment type="subcellular location">
    <subcellularLocation>
        <location evidence="16">Cell membrane</location>
        <topology evidence="16">Multi-pass membrane protein</topology>
    </subcellularLocation>
    <subcellularLocation>
        <location evidence="1">Membrane</location>
        <topology evidence="1">Multi-pass membrane protein</topology>
    </subcellularLocation>
</comment>
<evidence type="ECO:0000256" key="15">
    <source>
        <dbReference type="PROSITE-ProRule" id="PRU00433"/>
    </source>
</evidence>
<evidence type="ECO:0000256" key="9">
    <source>
        <dbReference type="ARBA" id="ARBA00022982"/>
    </source>
</evidence>
<dbReference type="InterPro" id="IPR045187">
    <property type="entry name" value="CcO_II"/>
</dbReference>
<evidence type="ECO:0000256" key="14">
    <source>
        <dbReference type="ARBA" id="ARBA00024688"/>
    </source>
</evidence>
<dbReference type="PROSITE" id="PS51007">
    <property type="entry name" value="CYTC"/>
    <property type="match status" value="1"/>
</dbReference>
<evidence type="ECO:0000256" key="3">
    <source>
        <dbReference type="ARBA" id="ARBA00022448"/>
    </source>
</evidence>
<keyword evidence="7 15" id="KW-0479">Metal-binding</keyword>
<keyword evidence="23" id="KW-1185">Reference proteome</keyword>
<comment type="function">
    <text evidence="14 17">Subunits I and II form the functional core of the enzyme complex. Electrons originating in cytochrome c are transferred via heme a and Cu(A) to the binuclear center formed by heme a3 and Cu(B).</text>
</comment>
<dbReference type="Pfam" id="PF00116">
    <property type="entry name" value="COX2"/>
    <property type="match status" value="1"/>
</dbReference>
<keyword evidence="6 16" id="KW-0812">Transmembrane</keyword>
<dbReference type="CDD" id="cd04213">
    <property type="entry name" value="CuRO_CcO_Caa3_II"/>
    <property type="match status" value="1"/>
</dbReference>
<accession>A0A8F9XGI6</accession>
<evidence type="ECO:0000256" key="18">
    <source>
        <dbReference type="SAM" id="Phobius"/>
    </source>
</evidence>
<evidence type="ECO:0000259" key="20">
    <source>
        <dbReference type="PROSITE" id="PS50999"/>
    </source>
</evidence>
<keyword evidence="12 17" id="KW-0186">Copper</keyword>
<dbReference type="GO" id="GO:0005886">
    <property type="term" value="C:plasma membrane"/>
    <property type="evidence" value="ECO:0007669"/>
    <property type="project" value="UniProtKB-SubCell"/>
</dbReference>
<dbReference type="InterPro" id="IPR014222">
    <property type="entry name" value="Cyt_c_oxidase_su2"/>
</dbReference>
<comment type="cofactor">
    <cofactor evidence="17">
        <name>Cu cation</name>
        <dbReference type="ChEBI" id="CHEBI:23378"/>
    </cofactor>
    <text evidence="17">Binds a copper A center.</text>
</comment>
<keyword evidence="5 16" id="KW-0679">Respiratory chain</keyword>
<dbReference type="KEGG" id="ole:K0B96_13270"/>
<keyword evidence="3 16" id="KW-0813">Transport</keyword>
<dbReference type="GO" id="GO:0016491">
    <property type="term" value="F:oxidoreductase activity"/>
    <property type="evidence" value="ECO:0007669"/>
    <property type="project" value="InterPro"/>
</dbReference>
<dbReference type="InterPro" id="IPR002429">
    <property type="entry name" value="CcO_II-like_C"/>
</dbReference>
<dbReference type="SUPFAM" id="SSF49503">
    <property type="entry name" value="Cupredoxins"/>
    <property type="match status" value="1"/>
</dbReference>
<feature type="transmembrane region" description="Helical" evidence="18">
    <location>
        <begin position="75"/>
        <end position="95"/>
    </location>
</feature>
<reference evidence="22" key="1">
    <citation type="submission" date="2021-08" db="EMBL/GenBank/DDBJ databases">
        <title>Genome of a novel bacterium of the phylum Verrucomicrobia, Oleiharenicola sp. KSB-15.</title>
        <authorList>
            <person name="Chung J.-H."/>
            <person name="Ahn J.-H."/>
            <person name="Yoon Y."/>
            <person name="Kim D.-Y."/>
            <person name="An S.-H."/>
            <person name="Park I."/>
            <person name="Yeon J."/>
        </authorList>
    </citation>
    <scope>NUCLEOTIDE SEQUENCE</scope>
    <source>
        <strain evidence="22">KSB-15</strain>
    </source>
</reference>
<dbReference type="PANTHER" id="PTHR22888">
    <property type="entry name" value="CYTOCHROME C OXIDASE, SUBUNIT II"/>
    <property type="match status" value="1"/>
</dbReference>
<evidence type="ECO:0000256" key="2">
    <source>
        <dbReference type="ARBA" id="ARBA00007866"/>
    </source>
</evidence>
<dbReference type="Proteomes" id="UP000825051">
    <property type="component" value="Chromosome"/>
</dbReference>
<evidence type="ECO:0000256" key="10">
    <source>
        <dbReference type="ARBA" id="ARBA00022989"/>
    </source>
</evidence>
<dbReference type="InterPro" id="IPR009056">
    <property type="entry name" value="Cyt_c-like_dom"/>
</dbReference>
<feature type="domain" description="Cytochrome oxidase subunit II copper A binding" evidence="19">
    <location>
        <begin position="106"/>
        <end position="218"/>
    </location>
</feature>